<organism evidence="1 2">
    <name type="scientific">Roridomyces roridus</name>
    <dbReference type="NCBI Taxonomy" id="1738132"/>
    <lineage>
        <taxon>Eukaryota</taxon>
        <taxon>Fungi</taxon>
        <taxon>Dikarya</taxon>
        <taxon>Basidiomycota</taxon>
        <taxon>Agaricomycotina</taxon>
        <taxon>Agaricomycetes</taxon>
        <taxon>Agaricomycetidae</taxon>
        <taxon>Agaricales</taxon>
        <taxon>Marasmiineae</taxon>
        <taxon>Mycenaceae</taxon>
        <taxon>Roridomyces</taxon>
    </lineage>
</organism>
<evidence type="ECO:0000313" key="1">
    <source>
        <dbReference type="EMBL" id="KAJ7614541.1"/>
    </source>
</evidence>
<dbReference type="EMBL" id="JARKIF010000026">
    <property type="protein sequence ID" value="KAJ7614541.1"/>
    <property type="molecule type" value="Genomic_DNA"/>
</dbReference>
<sequence>MYSAAYPTWSEFFGVRGQSVRSLTCPESRANNTPNLWSVDRMCQMSESAAIRFTVADPAHSGYFWNVGRCYSVTSLDENLTPSWIAGTQIPGRLVIWITQSSPQSSHPLSSSADCPITVPSSQAGSSVLAGATSAESLSGIVSAVRGTLTVRASRCPKSLEYRPLRNHGRATCDYLGTTCEDRPAAGDKIPGPAGLSDNQPWFKARRYGYLVTKIAARALIEPQSGWNIK</sequence>
<gene>
    <name evidence="1" type="ORF">FB45DRAFT_874063</name>
</gene>
<protein>
    <submittedName>
        <fullName evidence="1">Uncharacterized protein</fullName>
    </submittedName>
</protein>
<name>A0AAD7BAB3_9AGAR</name>
<evidence type="ECO:0000313" key="2">
    <source>
        <dbReference type="Proteomes" id="UP001221142"/>
    </source>
</evidence>
<accession>A0AAD7BAB3</accession>
<reference evidence="1" key="1">
    <citation type="submission" date="2023-03" db="EMBL/GenBank/DDBJ databases">
        <title>Massive genome expansion in bonnet fungi (Mycena s.s.) driven by repeated elements and novel gene families across ecological guilds.</title>
        <authorList>
            <consortium name="Lawrence Berkeley National Laboratory"/>
            <person name="Harder C.B."/>
            <person name="Miyauchi S."/>
            <person name="Viragh M."/>
            <person name="Kuo A."/>
            <person name="Thoen E."/>
            <person name="Andreopoulos B."/>
            <person name="Lu D."/>
            <person name="Skrede I."/>
            <person name="Drula E."/>
            <person name="Henrissat B."/>
            <person name="Morin E."/>
            <person name="Kohler A."/>
            <person name="Barry K."/>
            <person name="LaButti K."/>
            <person name="Morin E."/>
            <person name="Salamov A."/>
            <person name="Lipzen A."/>
            <person name="Mereny Z."/>
            <person name="Hegedus B."/>
            <person name="Baldrian P."/>
            <person name="Stursova M."/>
            <person name="Weitz H."/>
            <person name="Taylor A."/>
            <person name="Grigoriev I.V."/>
            <person name="Nagy L.G."/>
            <person name="Martin F."/>
            <person name="Kauserud H."/>
        </authorList>
    </citation>
    <scope>NUCLEOTIDE SEQUENCE</scope>
    <source>
        <strain evidence="1">9284</strain>
    </source>
</reference>
<dbReference type="Proteomes" id="UP001221142">
    <property type="component" value="Unassembled WGS sequence"/>
</dbReference>
<dbReference type="AlphaFoldDB" id="A0AAD7BAB3"/>
<proteinExistence type="predicted"/>
<keyword evidence="2" id="KW-1185">Reference proteome</keyword>
<comment type="caution">
    <text evidence="1">The sequence shown here is derived from an EMBL/GenBank/DDBJ whole genome shotgun (WGS) entry which is preliminary data.</text>
</comment>